<gene>
    <name evidence="1" type="ORF">ACFOZ4_10940</name>
</gene>
<accession>A0ABV8LLF4</accession>
<proteinExistence type="predicted"/>
<dbReference type="Proteomes" id="UP001595816">
    <property type="component" value="Unassembled WGS sequence"/>
</dbReference>
<sequence>MTPASRRRPAIVSAPWHYRHIRRTIARRTAASLALGVLLSTLVSGSATPHSADRPETYAVPATGAVQYPKPTVTHLHYRHWQLDMKHPHGLVMSDVQLWWNIDGTALIQRCDVVEDPKSTRISQPLTVRGPCADTWHLTAGMYRPRMPHPLPDSIAALRTWLTEIGDGNSDHATIAAIMAMLREHHLNQQQQAAVLTILADMPGIKYRGTTTDRAGRTGMAFSLDSTLTDGSTITDLLIVDPDDGSILGYDKVLTTPAPGSRLDPITVIETLVIVESAMTSVIPGHRSDVVHPAVMHRRQLTLVGHNRTIIDANQC</sequence>
<comment type="caution">
    <text evidence="1">The sequence shown here is derived from an EMBL/GenBank/DDBJ whole genome shotgun (WGS) entry which is preliminary data.</text>
</comment>
<evidence type="ECO:0000313" key="1">
    <source>
        <dbReference type="EMBL" id="MFC4131118.1"/>
    </source>
</evidence>
<keyword evidence="2" id="KW-1185">Reference proteome</keyword>
<evidence type="ECO:0000313" key="2">
    <source>
        <dbReference type="Proteomes" id="UP001595816"/>
    </source>
</evidence>
<dbReference type="EMBL" id="JBHSAY010000006">
    <property type="protein sequence ID" value="MFC4131118.1"/>
    <property type="molecule type" value="Genomic_DNA"/>
</dbReference>
<protein>
    <submittedName>
        <fullName evidence="1">Uncharacterized protein</fullName>
    </submittedName>
</protein>
<organism evidence="1 2">
    <name type="scientific">Hamadaea flava</name>
    <dbReference type="NCBI Taxonomy" id="1742688"/>
    <lineage>
        <taxon>Bacteria</taxon>
        <taxon>Bacillati</taxon>
        <taxon>Actinomycetota</taxon>
        <taxon>Actinomycetes</taxon>
        <taxon>Micromonosporales</taxon>
        <taxon>Micromonosporaceae</taxon>
        <taxon>Hamadaea</taxon>
    </lineage>
</organism>
<dbReference type="RefSeq" id="WP_253754342.1">
    <property type="nucleotide sequence ID" value="NZ_JAMZDZ010000001.1"/>
</dbReference>
<name>A0ABV8LLF4_9ACTN</name>
<reference evidence="2" key="1">
    <citation type="journal article" date="2019" name="Int. J. Syst. Evol. Microbiol.">
        <title>The Global Catalogue of Microorganisms (GCM) 10K type strain sequencing project: providing services to taxonomists for standard genome sequencing and annotation.</title>
        <authorList>
            <consortium name="The Broad Institute Genomics Platform"/>
            <consortium name="The Broad Institute Genome Sequencing Center for Infectious Disease"/>
            <person name="Wu L."/>
            <person name="Ma J."/>
        </authorList>
    </citation>
    <scope>NUCLEOTIDE SEQUENCE [LARGE SCALE GENOMIC DNA]</scope>
    <source>
        <strain evidence="2">CGMCC 4.7289</strain>
    </source>
</reference>